<sequence>MTKKDRHDQAVYWQVGAHHRRWERHRAGFSPGAGRRGGAGDGRGTYDGDPAGDRPPD</sequence>
<dbReference type="Proteomes" id="UP001152519">
    <property type="component" value="Unassembled WGS sequence"/>
</dbReference>
<organism evidence="2 3">
    <name type="scientific">Actinacidiphila cocklensis</name>
    <dbReference type="NCBI Taxonomy" id="887465"/>
    <lineage>
        <taxon>Bacteria</taxon>
        <taxon>Bacillati</taxon>
        <taxon>Actinomycetota</taxon>
        <taxon>Actinomycetes</taxon>
        <taxon>Kitasatosporales</taxon>
        <taxon>Streptomycetaceae</taxon>
        <taxon>Actinacidiphila</taxon>
    </lineage>
</organism>
<name>A0A9W4GVW2_9ACTN</name>
<evidence type="ECO:0000313" key="3">
    <source>
        <dbReference type="Proteomes" id="UP001152519"/>
    </source>
</evidence>
<feature type="region of interest" description="Disordered" evidence="1">
    <location>
        <begin position="20"/>
        <end position="57"/>
    </location>
</feature>
<keyword evidence="3" id="KW-1185">Reference proteome</keyword>
<protein>
    <submittedName>
        <fullName evidence="2">Uncharacterized protein</fullName>
    </submittedName>
</protein>
<comment type="caution">
    <text evidence="2">The sequence shown here is derived from an EMBL/GenBank/DDBJ whole genome shotgun (WGS) entry which is preliminary data.</text>
</comment>
<evidence type="ECO:0000256" key="1">
    <source>
        <dbReference type="SAM" id="MobiDB-lite"/>
    </source>
</evidence>
<feature type="compositionally biased region" description="Gly residues" evidence="1">
    <location>
        <begin position="34"/>
        <end position="45"/>
    </location>
</feature>
<gene>
    <name evidence="2" type="ORF">SCOCK_50166</name>
</gene>
<accession>A0A9W4GVW2</accession>
<evidence type="ECO:0000313" key="2">
    <source>
        <dbReference type="EMBL" id="CAG6397117.1"/>
    </source>
</evidence>
<dbReference type="AlphaFoldDB" id="A0A9W4GVW2"/>
<dbReference type="EMBL" id="CAJSLV010000081">
    <property type="protein sequence ID" value="CAG6397117.1"/>
    <property type="molecule type" value="Genomic_DNA"/>
</dbReference>
<reference evidence="2" key="1">
    <citation type="submission" date="2021-05" db="EMBL/GenBank/DDBJ databases">
        <authorList>
            <person name="Arsene-Ploetze F."/>
        </authorList>
    </citation>
    <scope>NUCLEOTIDE SEQUENCE</scope>
    <source>
        <strain evidence="2">DSM 42138</strain>
    </source>
</reference>
<proteinExistence type="predicted"/>